<evidence type="ECO:0000256" key="5">
    <source>
        <dbReference type="ARBA" id="ARBA00023136"/>
    </source>
</evidence>
<keyword evidence="6" id="KW-0496">Mitochondrion</keyword>
<comment type="similarity">
    <text evidence="2 6">Belongs to the SURF1 family.</text>
</comment>
<proteinExistence type="inferred from homology"/>
<accession>A0A1B6MPM0</accession>
<feature type="transmembrane region" description="Helical" evidence="6">
    <location>
        <begin position="78"/>
        <end position="96"/>
    </location>
</feature>
<comment type="function">
    <text evidence="6">Probably involved in the biogenesis of the COX complex.</text>
</comment>
<organism evidence="7">
    <name type="scientific">Graphocephala atropunctata</name>
    <dbReference type="NCBI Taxonomy" id="36148"/>
    <lineage>
        <taxon>Eukaryota</taxon>
        <taxon>Metazoa</taxon>
        <taxon>Ecdysozoa</taxon>
        <taxon>Arthropoda</taxon>
        <taxon>Hexapoda</taxon>
        <taxon>Insecta</taxon>
        <taxon>Pterygota</taxon>
        <taxon>Neoptera</taxon>
        <taxon>Paraneoptera</taxon>
        <taxon>Hemiptera</taxon>
        <taxon>Auchenorrhyncha</taxon>
        <taxon>Membracoidea</taxon>
        <taxon>Cicadellidae</taxon>
        <taxon>Cicadellinae</taxon>
        <taxon>Cicadellini</taxon>
        <taxon>Graphocephala</taxon>
    </lineage>
</organism>
<dbReference type="InterPro" id="IPR045214">
    <property type="entry name" value="Surf1/Surf4"/>
</dbReference>
<dbReference type="InterPro" id="IPR002994">
    <property type="entry name" value="Surf1/Shy1"/>
</dbReference>
<dbReference type="PROSITE" id="PS50895">
    <property type="entry name" value="SURF1"/>
    <property type="match status" value="1"/>
</dbReference>
<evidence type="ECO:0000256" key="4">
    <source>
        <dbReference type="ARBA" id="ARBA00022989"/>
    </source>
</evidence>
<evidence type="ECO:0000256" key="1">
    <source>
        <dbReference type="ARBA" id="ARBA00004370"/>
    </source>
</evidence>
<dbReference type="PANTHER" id="PTHR23427:SF2">
    <property type="entry name" value="SURFEIT LOCUS PROTEIN 1"/>
    <property type="match status" value="1"/>
</dbReference>
<protein>
    <recommendedName>
        <fullName evidence="6">SURF1-like protein</fullName>
    </recommendedName>
</protein>
<evidence type="ECO:0000313" key="7">
    <source>
        <dbReference type="EMBL" id="JAT37884.1"/>
    </source>
</evidence>
<evidence type="ECO:0000256" key="6">
    <source>
        <dbReference type="RuleBase" id="RU363076"/>
    </source>
</evidence>
<evidence type="ECO:0000256" key="2">
    <source>
        <dbReference type="ARBA" id="ARBA00007165"/>
    </source>
</evidence>
<dbReference type="EMBL" id="GEBQ01002093">
    <property type="protein sequence ID" value="JAT37884.1"/>
    <property type="molecule type" value="Transcribed_RNA"/>
</dbReference>
<dbReference type="GO" id="GO:0005743">
    <property type="term" value="C:mitochondrial inner membrane"/>
    <property type="evidence" value="ECO:0007669"/>
    <property type="project" value="UniProtKB-SubCell"/>
</dbReference>
<dbReference type="AlphaFoldDB" id="A0A1B6MPM0"/>
<feature type="transmembrane region" description="Helical" evidence="6">
    <location>
        <begin position="289"/>
        <end position="307"/>
    </location>
</feature>
<dbReference type="CDD" id="cd06662">
    <property type="entry name" value="SURF1"/>
    <property type="match status" value="1"/>
</dbReference>
<keyword evidence="4 6" id="KW-1133">Transmembrane helix</keyword>
<gene>
    <name evidence="7" type="ORF">g.3324</name>
</gene>
<reference evidence="7" key="1">
    <citation type="submission" date="2015-11" db="EMBL/GenBank/DDBJ databases">
        <title>De novo transcriptome assembly of four potential Pierce s Disease insect vectors from Arizona vineyards.</title>
        <authorList>
            <person name="Tassone E.E."/>
        </authorList>
    </citation>
    <scope>NUCLEOTIDE SEQUENCE</scope>
</reference>
<comment type="subcellular location">
    <subcellularLocation>
        <location evidence="1">Membrane</location>
    </subcellularLocation>
    <subcellularLocation>
        <location evidence="6">Mitochondrion inner membrane</location>
        <topology evidence="6">Multi-pass membrane protein</topology>
    </subcellularLocation>
</comment>
<dbReference type="Pfam" id="PF02104">
    <property type="entry name" value="SURF1"/>
    <property type="match status" value="1"/>
</dbReference>
<keyword evidence="6" id="KW-0999">Mitochondrion inner membrane</keyword>
<keyword evidence="3 6" id="KW-0812">Transmembrane</keyword>
<evidence type="ECO:0000256" key="3">
    <source>
        <dbReference type="ARBA" id="ARBA00022692"/>
    </source>
</evidence>
<dbReference type="GO" id="GO:0033617">
    <property type="term" value="P:mitochondrial respiratory chain complex IV assembly"/>
    <property type="evidence" value="ECO:0007669"/>
    <property type="project" value="TreeGrafter"/>
</dbReference>
<dbReference type="PANTHER" id="PTHR23427">
    <property type="entry name" value="SURFEIT LOCUS PROTEIN"/>
    <property type="match status" value="1"/>
</dbReference>
<name>A0A1B6MPM0_9HEMI</name>
<keyword evidence="5 6" id="KW-0472">Membrane</keyword>
<sequence length="314" mass="35350">MLNLTYCSSSLQKFVKCATEISLYKYKYFSNTSVVTRKAAGFRINHVACKSTLPPPPGATSIEPKSIPFARPHMRRGGGGQLLLFIPIITFGLGVWQVKRLKWKENLIKTIEERLAMDPVPLPLDPGEVAQMEFQKVTVKGTFDHENELLYGPKPCLVDGEPNPHVVSKTGESSYGYNLVTAFTLSDSGERILVNRGWILTNTVNPTKRPWSKTEGEQTITGVVRVSEPVGVVAPATSPKYNIWHFRDIADMAEKKNCLPIYIDATVDHSIPGQLWGGQTRYHLRNEHLSYIVTWFSLSAATSYMWYVRFAKKR</sequence>